<dbReference type="InterPro" id="IPR026030">
    <property type="entry name" value="Pur-cyt_permease_Fcy2/21/22"/>
</dbReference>
<sequence>MSENDASSAQDANRRSKFFKPEERGIELIPASEQKMKPIALFWLWAGAIFNVEFLVYGALIVSFGLSFGQALVIILLGNLAYFAVGVMSIQGPLTGTTAMMVGRGVFGRRGNHVPSFFNWITQEGYEVLGLVLVVLLVSSMFTRSGVHVHDGLKLGILAVAVVVQFILPFLGHAAIEKTLRYLSYIFIVVFTVMAFLVVPHVDLGKMHQHASWQLLTSALVLIVSAGGLGWTENANDYSRYIPSTASKSRVVFSAALGGMIPSILLEILGALAYTVSPQVTAVTGVPSAFAGWFFWPFAILALPQLFSIGTIDLYSAGVTLESLGLAIKRTYSVILNILVAGIVTFIVITKGNLYTDLSGFLDYTLVWLAPWFAVYIVDYLLRRGRYDVDGLVAEKGGVYWRNGGFNVKALVSLGLGMLAALLWINGEYYVPSFIGPISKATGGADFSWIMGIIVGGAVYYLLSARSVPKEIASLDNDAALTNGTAATTRT</sequence>
<dbReference type="Pfam" id="PF02133">
    <property type="entry name" value="Transp_cyt_pur"/>
    <property type="match status" value="1"/>
</dbReference>
<dbReference type="Gene3D" id="1.10.4160.10">
    <property type="entry name" value="Hydantoin permease"/>
    <property type="match status" value="1"/>
</dbReference>
<evidence type="ECO:0000256" key="4">
    <source>
        <dbReference type="ARBA" id="ARBA00022692"/>
    </source>
</evidence>
<feature type="transmembrane region" description="Helical" evidence="8">
    <location>
        <begin position="406"/>
        <end position="427"/>
    </location>
</feature>
<name>A0A2T2XGM7_9FIRM</name>
<dbReference type="InterPro" id="IPR001248">
    <property type="entry name" value="Pur-cyt_permease"/>
</dbReference>
<dbReference type="AlphaFoldDB" id="A0A2T2XGM7"/>
<feature type="transmembrane region" description="Helical" evidence="8">
    <location>
        <begin position="211"/>
        <end position="231"/>
    </location>
</feature>
<evidence type="ECO:0000256" key="3">
    <source>
        <dbReference type="ARBA" id="ARBA00022448"/>
    </source>
</evidence>
<feature type="transmembrane region" description="Helical" evidence="8">
    <location>
        <begin position="68"/>
        <end position="90"/>
    </location>
</feature>
<dbReference type="GO" id="GO:0005886">
    <property type="term" value="C:plasma membrane"/>
    <property type="evidence" value="ECO:0007669"/>
    <property type="project" value="TreeGrafter"/>
</dbReference>
<keyword evidence="4 8" id="KW-0812">Transmembrane</keyword>
<evidence type="ECO:0000256" key="7">
    <source>
        <dbReference type="PIRNR" id="PIRNR002744"/>
    </source>
</evidence>
<gene>
    <name evidence="9" type="ORF">C7B46_08445</name>
</gene>
<comment type="subcellular location">
    <subcellularLocation>
        <location evidence="1">Membrane</location>
        <topology evidence="1">Multi-pass membrane protein</topology>
    </subcellularLocation>
</comment>
<proteinExistence type="inferred from homology"/>
<accession>A0A2T2XGM7</accession>
<feature type="transmembrane region" description="Helical" evidence="8">
    <location>
        <begin position="155"/>
        <end position="175"/>
    </location>
</feature>
<evidence type="ECO:0000256" key="5">
    <source>
        <dbReference type="ARBA" id="ARBA00022989"/>
    </source>
</evidence>
<feature type="transmembrane region" description="Helical" evidence="8">
    <location>
        <begin position="331"/>
        <end position="349"/>
    </location>
</feature>
<feature type="transmembrane region" description="Helical" evidence="8">
    <location>
        <begin position="447"/>
        <end position="463"/>
    </location>
</feature>
<dbReference type="PANTHER" id="PTHR31806:SF1">
    <property type="entry name" value="PURINE-CYTOSINE PERMEASE FCY2-RELATED"/>
    <property type="match status" value="1"/>
</dbReference>
<protein>
    <submittedName>
        <fullName evidence="9">Thiamine permease</fullName>
    </submittedName>
</protein>
<feature type="transmembrane region" description="Helical" evidence="8">
    <location>
        <begin position="251"/>
        <end position="274"/>
    </location>
</feature>
<evidence type="ECO:0000256" key="1">
    <source>
        <dbReference type="ARBA" id="ARBA00004141"/>
    </source>
</evidence>
<dbReference type="PIRSF" id="PIRSF002744">
    <property type="entry name" value="Pur-cyt_permease"/>
    <property type="match status" value="1"/>
</dbReference>
<dbReference type="EMBL" id="PXYW01000017">
    <property type="protein sequence ID" value="PSR33630.1"/>
    <property type="molecule type" value="Genomic_DNA"/>
</dbReference>
<evidence type="ECO:0000313" key="10">
    <source>
        <dbReference type="Proteomes" id="UP000242972"/>
    </source>
</evidence>
<dbReference type="Proteomes" id="UP000242972">
    <property type="component" value="Unassembled WGS sequence"/>
</dbReference>
<dbReference type="GO" id="GO:0022857">
    <property type="term" value="F:transmembrane transporter activity"/>
    <property type="evidence" value="ECO:0007669"/>
    <property type="project" value="InterPro"/>
</dbReference>
<feature type="transmembrane region" description="Helical" evidence="8">
    <location>
        <begin position="294"/>
        <end position="319"/>
    </location>
</feature>
<dbReference type="PANTHER" id="PTHR31806">
    <property type="entry name" value="PURINE-CYTOSINE PERMEASE FCY2-RELATED"/>
    <property type="match status" value="1"/>
</dbReference>
<evidence type="ECO:0000256" key="2">
    <source>
        <dbReference type="ARBA" id="ARBA00008974"/>
    </source>
</evidence>
<keyword evidence="3 7" id="KW-0813">Transport</keyword>
<keyword evidence="5 8" id="KW-1133">Transmembrane helix</keyword>
<evidence type="ECO:0000256" key="8">
    <source>
        <dbReference type="SAM" id="Phobius"/>
    </source>
</evidence>
<evidence type="ECO:0000256" key="6">
    <source>
        <dbReference type="ARBA" id="ARBA00023136"/>
    </source>
</evidence>
<comment type="caution">
    <text evidence="9">The sequence shown here is derived from an EMBL/GenBank/DDBJ whole genome shotgun (WGS) entry which is preliminary data.</text>
</comment>
<organism evidence="9 10">
    <name type="scientific">Sulfobacillus benefaciens</name>
    <dbReference type="NCBI Taxonomy" id="453960"/>
    <lineage>
        <taxon>Bacteria</taxon>
        <taxon>Bacillati</taxon>
        <taxon>Bacillota</taxon>
        <taxon>Clostridia</taxon>
        <taxon>Eubacteriales</taxon>
        <taxon>Clostridiales Family XVII. Incertae Sedis</taxon>
        <taxon>Sulfobacillus</taxon>
    </lineage>
</organism>
<reference evidence="9 10" key="1">
    <citation type="journal article" date="2014" name="BMC Genomics">
        <title>Comparison of environmental and isolate Sulfobacillus genomes reveals diverse carbon, sulfur, nitrogen, and hydrogen metabolisms.</title>
        <authorList>
            <person name="Justice N.B."/>
            <person name="Norman A."/>
            <person name="Brown C.T."/>
            <person name="Singh A."/>
            <person name="Thomas B.C."/>
            <person name="Banfield J.F."/>
        </authorList>
    </citation>
    <scope>NUCLEOTIDE SEQUENCE [LARGE SCALE GENOMIC DNA]</scope>
    <source>
        <strain evidence="9">AMDSBA4</strain>
    </source>
</reference>
<evidence type="ECO:0000313" key="9">
    <source>
        <dbReference type="EMBL" id="PSR33630.1"/>
    </source>
</evidence>
<feature type="transmembrane region" description="Helical" evidence="8">
    <location>
        <begin position="125"/>
        <end position="143"/>
    </location>
</feature>
<comment type="similarity">
    <text evidence="2 7">Belongs to the purine-cytosine permease (2.A.39) family.</text>
</comment>
<keyword evidence="6 7" id="KW-0472">Membrane</keyword>
<feature type="transmembrane region" description="Helical" evidence="8">
    <location>
        <begin position="361"/>
        <end position="382"/>
    </location>
</feature>
<feature type="transmembrane region" description="Helical" evidence="8">
    <location>
        <begin position="40"/>
        <end position="62"/>
    </location>
</feature>
<feature type="transmembrane region" description="Helical" evidence="8">
    <location>
        <begin position="182"/>
        <end position="199"/>
    </location>
</feature>